<evidence type="ECO:0000259" key="3">
    <source>
        <dbReference type="PROSITE" id="PS50157"/>
    </source>
</evidence>
<dbReference type="GeneID" id="108038308"/>
<dbReference type="GO" id="GO:0008270">
    <property type="term" value="F:zinc ion binding"/>
    <property type="evidence" value="ECO:0007669"/>
    <property type="project" value="UniProtKB-KW"/>
</dbReference>
<sequence length="432" mass="49956">MDEELCRLCKAIRGQFVPEKPKIKSANKLLHRLFDCYKIDIAILGKSSCICESCFELVLRISESLEKWSKAQEEIQDKPLEIDDSQVFQVKLEAPSSEDEEELARKDYVEEPEWENDDLSDQNEVKLELQSVGNGEEAESAGKYDQNDVMELTAEELLDPSDREFFSVGLSRDGLAMTKFFKDKTKAARMMCTCCDNVLENLAHIRMHSGIARPNPAYYCRECASDFFTIRELQTHIETMGHFKSKCGGRDLEFLCLKCNEIFPRFFDVIRHENIAHSSPTFKRQLRGHNFISVTDNPKAYGCSYEYCNRKFRVYTRYLQHLQWHRDRFHPCPHAGCNTAIKGKNYSTHMRSHLREGQFMTLDPKQRVEPDGRKVPYGKRQLRAVAVRVSPDVLHPLFSNGGQFISLPKELTLQHGKYIDVRDQSSKKISSK</sequence>
<name>A0A6P4EB61_DRORH</name>
<dbReference type="PROSITE" id="PS00028">
    <property type="entry name" value="ZINC_FINGER_C2H2_1"/>
    <property type="match status" value="3"/>
</dbReference>
<keyword evidence="1" id="KW-0479">Metal-binding</keyword>
<feature type="domain" description="C2H2-type" evidence="3">
    <location>
        <begin position="218"/>
        <end position="247"/>
    </location>
</feature>
<dbReference type="CTD" id="39721"/>
<proteinExistence type="predicted"/>
<feature type="compositionally biased region" description="Acidic residues" evidence="2">
    <location>
        <begin position="110"/>
        <end position="121"/>
    </location>
</feature>
<evidence type="ECO:0000313" key="6">
    <source>
        <dbReference type="RefSeq" id="XP_016970571.1"/>
    </source>
</evidence>
<reference evidence="6" key="2">
    <citation type="submission" date="2025-04" db="UniProtKB">
        <authorList>
            <consortium name="RefSeq"/>
        </authorList>
    </citation>
    <scope>IDENTIFICATION</scope>
</reference>
<feature type="region of interest" description="Disordered" evidence="2">
    <location>
        <begin position="93"/>
        <end position="122"/>
    </location>
</feature>
<evidence type="ECO:0000256" key="2">
    <source>
        <dbReference type="SAM" id="MobiDB-lite"/>
    </source>
</evidence>
<keyword evidence="1" id="KW-0863">Zinc-finger</keyword>
<dbReference type="OMA" id="EVPVYHA"/>
<evidence type="ECO:0000256" key="1">
    <source>
        <dbReference type="PROSITE-ProRule" id="PRU00042"/>
    </source>
</evidence>
<accession>A0A6P4EB61</accession>
<dbReference type="OrthoDB" id="8117402at2759"/>
<dbReference type="RefSeq" id="XP_016970571.1">
    <property type="nucleotide sequence ID" value="XM_017115082.1"/>
</dbReference>
<reference evidence="4" key="3">
    <citation type="submission" date="2025-05" db="UniProtKB">
        <authorList>
            <consortium name="EnsemblMetazoa"/>
        </authorList>
    </citation>
    <scope>IDENTIFICATION</scope>
</reference>
<dbReference type="SMART" id="SM00355">
    <property type="entry name" value="ZnF_C2H2"/>
    <property type="match status" value="4"/>
</dbReference>
<keyword evidence="1" id="KW-0862">Zinc</keyword>
<reference evidence="5" key="1">
    <citation type="journal article" date="2021" name="Elife">
        <title>Highly contiguous assemblies of 101 drosophilid genomes.</title>
        <authorList>
            <person name="Kim B.Y."/>
            <person name="Wang J.R."/>
            <person name="Miller D.E."/>
            <person name="Barmina O."/>
            <person name="Delaney E."/>
            <person name="Thompson A."/>
            <person name="Comeault A.A."/>
            <person name="Peede D."/>
            <person name="D'Agostino E.R."/>
            <person name="Pelaez J."/>
            <person name="Aguilar J.M."/>
            <person name="Haji D."/>
            <person name="Matsunaga T."/>
            <person name="Armstrong E.E."/>
            <person name="Zych M."/>
            <person name="Ogawa Y."/>
            <person name="Stamenkovic-Radak M."/>
            <person name="Jelic M."/>
            <person name="Veselinovic M.S."/>
            <person name="Tanaskovic M."/>
            <person name="Eric P."/>
            <person name="Gao J.J."/>
            <person name="Katoh T.K."/>
            <person name="Toda M.J."/>
            <person name="Watabe H."/>
            <person name="Watada M."/>
            <person name="Davis J.S."/>
            <person name="Moyle L.C."/>
            <person name="Manoli G."/>
            <person name="Bertolini E."/>
            <person name="Kostal V."/>
            <person name="Hawley R.S."/>
            <person name="Takahashi A."/>
            <person name="Jones C.D."/>
            <person name="Price D.K."/>
            <person name="Whiteman N."/>
            <person name="Kopp A."/>
            <person name="Matute D.R."/>
            <person name="Petrov D.A."/>
        </authorList>
    </citation>
    <scope>NUCLEOTIDE SEQUENCE [LARGE SCALE GENOMIC DNA]</scope>
</reference>
<dbReference type="InterPro" id="IPR013087">
    <property type="entry name" value="Znf_C2H2_type"/>
</dbReference>
<dbReference type="PROSITE" id="PS50157">
    <property type="entry name" value="ZINC_FINGER_C2H2_2"/>
    <property type="match status" value="1"/>
</dbReference>
<dbReference type="AlphaFoldDB" id="A0A6P4EB61"/>
<protein>
    <submittedName>
        <fullName evidence="6">Uncharacterized protein LOC108038308</fullName>
    </submittedName>
</protein>
<evidence type="ECO:0000313" key="5">
    <source>
        <dbReference type="Proteomes" id="UP001652680"/>
    </source>
</evidence>
<keyword evidence="5" id="KW-1185">Reference proteome</keyword>
<gene>
    <name evidence="6" type="primary">LOC108038308</name>
    <name evidence="4" type="synonym">108038308</name>
</gene>
<dbReference type="Proteomes" id="UP001652680">
    <property type="component" value="Unassembled WGS sequence"/>
</dbReference>
<evidence type="ECO:0000313" key="4">
    <source>
        <dbReference type="EnsemblMetazoa" id="XP_016970571.1"/>
    </source>
</evidence>
<organism evidence="6">
    <name type="scientific">Drosophila rhopaloa</name>
    <name type="common">Fruit fly</name>
    <dbReference type="NCBI Taxonomy" id="1041015"/>
    <lineage>
        <taxon>Eukaryota</taxon>
        <taxon>Metazoa</taxon>
        <taxon>Ecdysozoa</taxon>
        <taxon>Arthropoda</taxon>
        <taxon>Hexapoda</taxon>
        <taxon>Insecta</taxon>
        <taxon>Pterygota</taxon>
        <taxon>Neoptera</taxon>
        <taxon>Endopterygota</taxon>
        <taxon>Diptera</taxon>
        <taxon>Brachycera</taxon>
        <taxon>Muscomorpha</taxon>
        <taxon>Ephydroidea</taxon>
        <taxon>Drosophilidae</taxon>
        <taxon>Drosophila</taxon>
        <taxon>Sophophora</taxon>
    </lineage>
</organism>
<dbReference type="EnsemblMetazoa" id="XM_017115082.2">
    <property type="protein sequence ID" value="XP_016970571.1"/>
    <property type="gene ID" value="LOC108038308"/>
</dbReference>